<reference evidence="3 4" key="1">
    <citation type="journal article" date="2021" name="Cell">
        <title>Tracing the genetic footprints of vertebrate landing in non-teleost ray-finned fishes.</title>
        <authorList>
            <person name="Bi X."/>
            <person name="Wang K."/>
            <person name="Yang L."/>
            <person name="Pan H."/>
            <person name="Jiang H."/>
            <person name="Wei Q."/>
            <person name="Fang M."/>
            <person name="Yu H."/>
            <person name="Zhu C."/>
            <person name="Cai Y."/>
            <person name="He Y."/>
            <person name="Gan X."/>
            <person name="Zeng H."/>
            <person name="Yu D."/>
            <person name="Zhu Y."/>
            <person name="Jiang H."/>
            <person name="Qiu Q."/>
            <person name="Yang H."/>
            <person name="Zhang Y.E."/>
            <person name="Wang W."/>
            <person name="Zhu M."/>
            <person name="He S."/>
            <person name="Zhang G."/>
        </authorList>
    </citation>
    <scope>NUCLEOTIDE SEQUENCE [LARGE SCALE GENOMIC DNA]</scope>
    <source>
        <strain evidence="3">Bchr_013</strain>
    </source>
</reference>
<feature type="domain" description="HAT C-terminal dimerisation" evidence="2">
    <location>
        <begin position="342"/>
        <end position="399"/>
    </location>
</feature>
<protein>
    <submittedName>
        <fullName evidence="3">ZMYM1 protein</fullName>
    </submittedName>
</protein>
<name>A0A8X8BLJ6_POLSE</name>
<dbReference type="Pfam" id="PF05699">
    <property type="entry name" value="Dimer_Tnp_hAT"/>
    <property type="match status" value="1"/>
</dbReference>
<dbReference type="SUPFAM" id="SSF53098">
    <property type="entry name" value="Ribonuclease H-like"/>
    <property type="match status" value="1"/>
</dbReference>
<proteinExistence type="predicted"/>
<organism evidence="3 4">
    <name type="scientific">Polypterus senegalus</name>
    <name type="common">Senegal bichir</name>
    <dbReference type="NCBI Taxonomy" id="55291"/>
    <lineage>
        <taxon>Eukaryota</taxon>
        <taxon>Metazoa</taxon>
        <taxon>Chordata</taxon>
        <taxon>Craniata</taxon>
        <taxon>Vertebrata</taxon>
        <taxon>Euteleostomi</taxon>
        <taxon>Actinopterygii</taxon>
        <taxon>Polypteriformes</taxon>
        <taxon>Polypteridae</taxon>
        <taxon>Polypterus</taxon>
    </lineage>
</organism>
<dbReference type="Proteomes" id="UP000886611">
    <property type="component" value="Unassembled WGS sequence"/>
</dbReference>
<sequence length="433" mass="49761">MDVKEEVYEAGINTMEVTTGNIKEEEHAWESVHHEKEGHLIKDEDCGVASSDIKEEVEETAVNTEVHKHKIVDPVNLKLRSESLQSDPKSTKEISSVRTCEDPPPPPPTNQSGETPTRWCSNSRLLQTISLYQSDLRAVFRIMSENPDSWDNDTLMMAAGYDRWLSNASTCFLIMAYEGIFSDTDALFRVLQNKVMDNVYCCARIRDTIGVVERMRQEFDTFYERFEQKCTTLGLTDIGSKQSVRDKRKQMFFNILDNISVQMKARFDHFGELAFLGLVNCTKFNALSLHFDDTKLQSLSKYARFFDFVRLKADLVGLYSSQTIRNECKSPGQLLSFLVQKDLMQTVPEATKLLQLVLTVPATTVSMERSFSALKRLKTYSQNRTDPGQLSSLAIISIEAERLLKLKENKEDFYKKVTEIFVEKDRRMDFIYK</sequence>
<evidence type="ECO:0000256" key="1">
    <source>
        <dbReference type="SAM" id="MobiDB-lite"/>
    </source>
</evidence>
<evidence type="ECO:0000259" key="2">
    <source>
        <dbReference type="Pfam" id="PF05699"/>
    </source>
</evidence>
<dbReference type="AlphaFoldDB" id="A0A8X8BLJ6"/>
<feature type="region of interest" description="Disordered" evidence="1">
    <location>
        <begin position="79"/>
        <end position="118"/>
    </location>
</feature>
<evidence type="ECO:0000313" key="3">
    <source>
        <dbReference type="EMBL" id="KAG2459971.1"/>
    </source>
</evidence>
<accession>A0A8X8BLJ6</accession>
<feature type="non-terminal residue" evidence="3">
    <location>
        <position position="1"/>
    </location>
</feature>
<dbReference type="EMBL" id="JAATIS010005064">
    <property type="protein sequence ID" value="KAG2459971.1"/>
    <property type="molecule type" value="Genomic_DNA"/>
</dbReference>
<dbReference type="GO" id="GO:0046983">
    <property type="term" value="F:protein dimerization activity"/>
    <property type="evidence" value="ECO:0007669"/>
    <property type="project" value="InterPro"/>
</dbReference>
<dbReference type="PANTHER" id="PTHR45749">
    <property type="match status" value="1"/>
</dbReference>
<dbReference type="InterPro" id="IPR008906">
    <property type="entry name" value="HATC_C_dom"/>
</dbReference>
<gene>
    <name evidence="3" type="primary">Zmym1_3</name>
    <name evidence="3" type="ORF">GTO96_0021973</name>
</gene>
<evidence type="ECO:0000313" key="4">
    <source>
        <dbReference type="Proteomes" id="UP000886611"/>
    </source>
</evidence>
<feature type="non-terminal residue" evidence="3">
    <location>
        <position position="433"/>
    </location>
</feature>
<comment type="caution">
    <text evidence="3">The sequence shown here is derived from an EMBL/GenBank/DDBJ whole genome shotgun (WGS) entry which is preliminary data.</text>
</comment>
<dbReference type="PANTHER" id="PTHR45749:SF28">
    <property type="entry name" value="ZINC FINGER MYM-TYPE PROTEIN 1-LIKE-RELATED"/>
    <property type="match status" value="1"/>
</dbReference>
<feature type="compositionally biased region" description="Polar residues" evidence="1">
    <location>
        <begin position="82"/>
        <end position="98"/>
    </location>
</feature>
<keyword evidence="4" id="KW-1185">Reference proteome</keyword>
<dbReference type="InterPro" id="IPR012337">
    <property type="entry name" value="RNaseH-like_sf"/>
</dbReference>